<reference evidence="1" key="1">
    <citation type="submission" date="2023-06" db="EMBL/GenBank/DDBJ databases">
        <authorList>
            <person name="Jiang Y."/>
            <person name="Liu Q."/>
        </authorList>
    </citation>
    <scope>NUCLEOTIDE SEQUENCE</scope>
    <source>
        <strain evidence="1">CGMCC 1.12089</strain>
    </source>
</reference>
<gene>
    <name evidence="1" type="ORF">QTH91_02030</name>
</gene>
<protein>
    <submittedName>
        <fullName evidence="1">DUF4902 domain-containing protein</fullName>
    </submittedName>
</protein>
<dbReference type="RefSeq" id="WP_286658369.1">
    <property type="nucleotide sequence ID" value="NZ_JBHTJD010000014.1"/>
</dbReference>
<dbReference type="EMBL" id="JASZYV010000001">
    <property type="protein sequence ID" value="MDM0043251.1"/>
    <property type="molecule type" value="Genomic_DNA"/>
</dbReference>
<dbReference type="Gene3D" id="3.10.450.610">
    <property type="match status" value="1"/>
</dbReference>
<dbReference type="Proteomes" id="UP001174908">
    <property type="component" value="Unassembled WGS sequence"/>
</dbReference>
<name>A0ABT7N5Q2_9BURK</name>
<organism evidence="1 2">
    <name type="scientific">Variovorax dokdonensis</name>
    <dbReference type="NCBI Taxonomy" id="344883"/>
    <lineage>
        <taxon>Bacteria</taxon>
        <taxon>Pseudomonadati</taxon>
        <taxon>Pseudomonadota</taxon>
        <taxon>Betaproteobacteria</taxon>
        <taxon>Burkholderiales</taxon>
        <taxon>Comamonadaceae</taxon>
        <taxon>Variovorax</taxon>
    </lineage>
</organism>
<keyword evidence="2" id="KW-1185">Reference proteome</keyword>
<sequence>MNVVQSDGYLRMHARELGRIPLTHLISSLDDEPAAANDRCEGATVLCGYTEWVSPAAPMLSIGWDWAWRGLPGRSGVVRLGLPRTNILLVSETSVPLPWDDSLEALAQYIDGIDWQEVALGAAFGTQPPAATYKN</sequence>
<evidence type="ECO:0000313" key="1">
    <source>
        <dbReference type="EMBL" id="MDM0043251.1"/>
    </source>
</evidence>
<evidence type="ECO:0000313" key="2">
    <source>
        <dbReference type="Proteomes" id="UP001174908"/>
    </source>
</evidence>
<accession>A0ABT7N5Q2</accession>
<proteinExistence type="predicted"/>
<dbReference type="Pfam" id="PF16245">
    <property type="entry name" value="DUF4902"/>
    <property type="match status" value="1"/>
</dbReference>
<comment type="caution">
    <text evidence="1">The sequence shown here is derived from an EMBL/GenBank/DDBJ whole genome shotgun (WGS) entry which is preliminary data.</text>
</comment>
<dbReference type="InterPro" id="IPR032598">
    <property type="entry name" value="RsaM-like"/>
</dbReference>